<evidence type="ECO:0000313" key="3">
    <source>
        <dbReference type="Proteomes" id="UP001596513"/>
    </source>
</evidence>
<name>A0ABW2U5L1_9BACT</name>
<gene>
    <name evidence="2" type="ORF">ACFQT0_09860</name>
</gene>
<comment type="caution">
    <text evidence="2">The sequence shown here is derived from an EMBL/GenBank/DDBJ whole genome shotgun (WGS) entry which is preliminary data.</text>
</comment>
<proteinExistence type="predicted"/>
<dbReference type="EMBL" id="JBHTEK010000001">
    <property type="protein sequence ID" value="MFC7667657.1"/>
    <property type="molecule type" value="Genomic_DNA"/>
</dbReference>
<evidence type="ECO:0000313" key="2">
    <source>
        <dbReference type="EMBL" id="MFC7667657.1"/>
    </source>
</evidence>
<feature type="region of interest" description="Disordered" evidence="1">
    <location>
        <begin position="121"/>
        <end position="143"/>
    </location>
</feature>
<dbReference type="Proteomes" id="UP001596513">
    <property type="component" value="Unassembled WGS sequence"/>
</dbReference>
<keyword evidence="3" id="KW-1185">Reference proteome</keyword>
<reference evidence="3" key="1">
    <citation type="journal article" date="2019" name="Int. J. Syst. Evol. Microbiol.">
        <title>The Global Catalogue of Microorganisms (GCM) 10K type strain sequencing project: providing services to taxonomists for standard genome sequencing and annotation.</title>
        <authorList>
            <consortium name="The Broad Institute Genomics Platform"/>
            <consortium name="The Broad Institute Genome Sequencing Center for Infectious Disease"/>
            <person name="Wu L."/>
            <person name="Ma J."/>
        </authorList>
    </citation>
    <scope>NUCLEOTIDE SEQUENCE [LARGE SCALE GENOMIC DNA]</scope>
    <source>
        <strain evidence="3">JCM 19635</strain>
    </source>
</reference>
<organism evidence="2 3">
    <name type="scientific">Hymenobacter humi</name>
    <dbReference type="NCBI Taxonomy" id="1411620"/>
    <lineage>
        <taxon>Bacteria</taxon>
        <taxon>Pseudomonadati</taxon>
        <taxon>Bacteroidota</taxon>
        <taxon>Cytophagia</taxon>
        <taxon>Cytophagales</taxon>
        <taxon>Hymenobacteraceae</taxon>
        <taxon>Hymenobacter</taxon>
    </lineage>
</organism>
<protein>
    <submittedName>
        <fullName evidence="2">Uncharacterized protein</fullName>
    </submittedName>
</protein>
<accession>A0ABW2U5L1</accession>
<sequence>MCVLLAGGLIAFDILTQDPLKPGLCFAASREASLGGLWLGLYRDGTFAFGQHERAIAARGTYRFRGDTLLLAAAPGTSITRDRPHYRFLLRDSLLEELLEPTEDVRIGFLEVHRTGHGSCVPALSANPPTAGKATSPAPGPKQEVVHRNGGALNALRLVKGTILSCGNG</sequence>
<dbReference type="RefSeq" id="WP_380202361.1">
    <property type="nucleotide sequence ID" value="NZ_JBHTEK010000001.1"/>
</dbReference>
<evidence type="ECO:0000256" key="1">
    <source>
        <dbReference type="SAM" id="MobiDB-lite"/>
    </source>
</evidence>